<dbReference type="GO" id="GO:0051301">
    <property type="term" value="P:cell division"/>
    <property type="evidence" value="ECO:0007669"/>
    <property type="project" value="UniProtKB-KW"/>
</dbReference>
<keyword evidence="10" id="KW-1185">Reference proteome</keyword>
<dbReference type="GO" id="GO:0005634">
    <property type="term" value="C:nucleus"/>
    <property type="evidence" value="ECO:0007669"/>
    <property type="project" value="UniProtKB-SubCell"/>
</dbReference>
<evidence type="ECO:0000313" key="10">
    <source>
        <dbReference type="Proteomes" id="UP001558713"/>
    </source>
</evidence>
<dbReference type="Proteomes" id="UP001558713">
    <property type="component" value="Unassembled WGS sequence"/>
</dbReference>
<evidence type="ECO:0000313" key="9">
    <source>
        <dbReference type="EMBL" id="KAL1210395.1"/>
    </source>
</evidence>
<dbReference type="GO" id="GO:0006281">
    <property type="term" value="P:DNA repair"/>
    <property type="evidence" value="ECO:0007669"/>
    <property type="project" value="UniProtKB-KW"/>
</dbReference>
<feature type="compositionally biased region" description="Low complexity" evidence="8">
    <location>
        <begin position="875"/>
        <end position="888"/>
    </location>
</feature>
<dbReference type="EMBL" id="JBANAX010000394">
    <property type="protein sequence ID" value="KAL1210395.1"/>
    <property type="molecule type" value="Genomic_DNA"/>
</dbReference>
<evidence type="ECO:0000256" key="8">
    <source>
        <dbReference type="SAM" id="MobiDB-lite"/>
    </source>
</evidence>
<keyword evidence="2" id="KW-0132">Cell division</keyword>
<keyword evidence="5" id="KW-0234">DNA repair</keyword>
<keyword evidence="7" id="KW-0131">Cell cycle</keyword>
<feature type="compositionally biased region" description="Basic and acidic residues" evidence="8">
    <location>
        <begin position="738"/>
        <end position="755"/>
    </location>
</feature>
<dbReference type="PANTHER" id="PTHR12663">
    <property type="entry name" value="ANDROGEN INDUCED INHIBITOR OF PROLIFERATION AS3 / PDS5-RELATED"/>
    <property type="match status" value="1"/>
</dbReference>
<feature type="compositionally biased region" description="Low complexity" evidence="8">
    <location>
        <begin position="724"/>
        <end position="734"/>
    </location>
</feature>
<feature type="compositionally biased region" description="Low complexity" evidence="8">
    <location>
        <begin position="776"/>
        <end position="786"/>
    </location>
</feature>
<feature type="compositionally biased region" description="Low complexity" evidence="8">
    <location>
        <begin position="843"/>
        <end position="852"/>
    </location>
</feature>
<comment type="subcellular location">
    <subcellularLocation>
        <location evidence="1">Nucleus</location>
    </subcellularLocation>
</comment>
<evidence type="ECO:0000256" key="1">
    <source>
        <dbReference type="ARBA" id="ARBA00004123"/>
    </source>
</evidence>
<keyword evidence="6" id="KW-0539">Nucleus</keyword>
<comment type="caution">
    <text evidence="9">The sequence shown here is derived from an EMBL/GenBank/DDBJ whole genome shotgun (WGS) entry which is preliminary data.</text>
</comment>
<dbReference type="AlphaFoldDB" id="A0ABD1AUJ5"/>
<feature type="compositionally biased region" description="Basic and acidic residues" evidence="8">
    <location>
        <begin position="466"/>
        <end position="476"/>
    </location>
</feature>
<evidence type="ECO:0000256" key="5">
    <source>
        <dbReference type="ARBA" id="ARBA00023204"/>
    </source>
</evidence>
<dbReference type="SUPFAM" id="SSF63748">
    <property type="entry name" value="Tudor/PWWP/MBT"/>
    <property type="match status" value="1"/>
</dbReference>
<name>A0ABD1AUJ5_CARAN</name>
<protein>
    <submittedName>
        <fullName evidence="9">Sister chromatid cohesion protein PDS5</fullName>
    </submittedName>
</protein>
<dbReference type="InterPro" id="IPR039776">
    <property type="entry name" value="Pds5"/>
</dbReference>
<feature type="compositionally biased region" description="Polar residues" evidence="8">
    <location>
        <begin position="377"/>
        <end position="389"/>
    </location>
</feature>
<dbReference type="SUPFAM" id="SSF48371">
    <property type="entry name" value="ARM repeat"/>
    <property type="match status" value="1"/>
</dbReference>
<feature type="compositionally biased region" description="Basic and acidic residues" evidence="8">
    <location>
        <begin position="520"/>
        <end position="536"/>
    </location>
</feature>
<dbReference type="GO" id="GO:0007064">
    <property type="term" value="P:mitotic sister chromatid cohesion"/>
    <property type="evidence" value="ECO:0007669"/>
    <property type="project" value="UniProtKB-ARBA"/>
</dbReference>
<keyword evidence="4" id="KW-0498">Mitosis</keyword>
<organism evidence="9 10">
    <name type="scientific">Cardamine amara subsp. amara</name>
    <dbReference type="NCBI Taxonomy" id="228776"/>
    <lineage>
        <taxon>Eukaryota</taxon>
        <taxon>Viridiplantae</taxon>
        <taxon>Streptophyta</taxon>
        <taxon>Embryophyta</taxon>
        <taxon>Tracheophyta</taxon>
        <taxon>Spermatophyta</taxon>
        <taxon>Magnoliopsida</taxon>
        <taxon>eudicotyledons</taxon>
        <taxon>Gunneridae</taxon>
        <taxon>Pentapetalae</taxon>
        <taxon>rosids</taxon>
        <taxon>malvids</taxon>
        <taxon>Brassicales</taxon>
        <taxon>Brassicaceae</taxon>
        <taxon>Cardamineae</taxon>
        <taxon>Cardamine</taxon>
    </lineage>
</organism>
<evidence type="ECO:0000256" key="6">
    <source>
        <dbReference type="ARBA" id="ARBA00023242"/>
    </source>
</evidence>
<dbReference type="PANTHER" id="PTHR12663:SF3">
    <property type="entry name" value="SISTER CHROMATID COHESION PROTEIN PDS5 HOMOLOG C"/>
    <property type="match status" value="1"/>
</dbReference>
<feature type="compositionally biased region" description="Basic and acidic residues" evidence="8">
    <location>
        <begin position="324"/>
        <end position="338"/>
    </location>
</feature>
<feature type="compositionally biased region" description="Polar residues" evidence="8">
    <location>
        <begin position="340"/>
        <end position="359"/>
    </location>
</feature>
<feature type="compositionally biased region" description="Low complexity" evidence="8">
    <location>
        <begin position="823"/>
        <end position="835"/>
    </location>
</feature>
<feature type="region of interest" description="Disordered" evidence="8">
    <location>
        <begin position="675"/>
        <end position="895"/>
    </location>
</feature>
<dbReference type="Gene3D" id="2.30.30.140">
    <property type="match status" value="1"/>
</dbReference>
<dbReference type="InterPro" id="IPR016024">
    <property type="entry name" value="ARM-type_fold"/>
</dbReference>
<proteinExistence type="predicted"/>
<accession>A0ABD1AUJ5</accession>
<feature type="compositionally biased region" description="Polar residues" evidence="8">
    <location>
        <begin position="429"/>
        <end position="448"/>
    </location>
</feature>
<evidence type="ECO:0000256" key="4">
    <source>
        <dbReference type="ARBA" id="ARBA00022776"/>
    </source>
</evidence>
<dbReference type="CDD" id="cd20404">
    <property type="entry name" value="Tudor_Agenet_AtEML-like"/>
    <property type="match status" value="1"/>
</dbReference>
<dbReference type="Pfam" id="PF20168">
    <property type="entry name" value="PDS5"/>
    <property type="match status" value="1"/>
</dbReference>
<feature type="compositionally biased region" description="Basic and acidic residues" evidence="8">
    <location>
        <begin position="360"/>
        <end position="376"/>
    </location>
</feature>
<gene>
    <name evidence="9" type="ORF">V5N11_006725</name>
</gene>
<feature type="region of interest" description="Disordered" evidence="8">
    <location>
        <begin position="264"/>
        <end position="618"/>
    </location>
</feature>
<keyword evidence="3" id="KW-0227">DNA damage</keyword>
<evidence type="ECO:0000256" key="2">
    <source>
        <dbReference type="ARBA" id="ARBA00022618"/>
    </source>
</evidence>
<evidence type="ECO:0000256" key="3">
    <source>
        <dbReference type="ARBA" id="ARBA00022763"/>
    </source>
</evidence>
<reference evidence="9 10" key="1">
    <citation type="submission" date="2024-04" db="EMBL/GenBank/DDBJ databases">
        <title>Genome assembly C_amara_ONT_v2.</title>
        <authorList>
            <person name="Yant L."/>
            <person name="Moore C."/>
            <person name="Slenker M."/>
        </authorList>
    </citation>
    <scope>NUCLEOTIDE SEQUENCE [LARGE SCALE GENOMIC DNA]</scope>
    <source>
        <tissue evidence="9">Leaf</tissue>
    </source>
</reference>
<dbReference type="GO" id="GO:0035825">
    <property type="term" value="P:homologous recombination"/>
    <property type="evidence" value="ECO:0007669"/>
    <property type="project" value="UniProtKB-ARBA"/>
</dbReference>
<feature type="compositionally biased region" description="Basic and acidic residues" evidence="8">
    <location>
        <begin position="271"/>
        <end position="304"/>
    </location>
</feature>
<feature type="compositionally biased region" description="Acidic residues" evidence="8">
    <location>
        <begin position="756"/>
        <end position="770"/>
    </location>
</feature>
<feature type="compositionally biased region" description="Polar residues" evidence="8">
    <location>
        <begin position="306"/>
        <end position="322"/>
    </location>
</feature>
<sequence>MSDSDKELENQILEAGKNLVDPPSSVDELLSLLDKLFLYLVEVEQSPPESMVKALSPLMNALIGGKLFKHPDVDVKVAVTACISEITRITAPDAPYDDEQMKEVFKLIVSTFELLVDKSSRSYSKRISILETVAKVRSCVVMLDLECDALLIEMFQHFLKAIRDHHSGNVFSSMENIMTLVLEESEDITPEMLSPILHYVKKDDEVSQVSRRLAEQVLSNCASKLKTYLTEAVKSSGVPVDKYSNIVASICEGTFSALQQDQVVANEEEDSQGHLTKEVEVEDEQKAAEISTPERTDAPKDESGKSGLSNGVAQQNDSPVDTDSTEKVDTDSTKKEDDTNANNEPQQLDNPSSIDLGNTSEEKPDVEHQIKEKEEQGSSVKQADSSTTSDIKEETEPVALLESKDVLSLPPDDSTVNAAISSENEKKTSVQALASKTSDETANVSSPSRAEDLLEESLSKKSANQKTKESSTKEVKPSAASATEEASEEPNTSDKVAKKSGKKVASSSKAKPTVPASKKSSSETKAGKQSEKKAIESDNVQESTKPKEEKKKPGRGKAMDEEPLQTSSGDNEKPAVSSKSASKSKKEVKQPVEETPNTSTKRKRSLGKEKASDLQNYDENVVGARVKIWWPMDKAYYKGVVNSYDSAKKRHLVCYDDGDQEILTLKSQKWYFLHESESSEDEEATDQTGHDEEASTTPQRKKAKAGGKQSKMDTSVKKGGGAGSSKSKAAPASKFGKKSKDDKSESKAKDSKEANREEEDSSEELSEEEETPKPVGKSAGAKSGSSKSKKDVSNTPKSGKAKNQGDSKGSSKKKEEPSKTTKSKSGSAKTSAVKGKAGKGKAKSGSASTPSSKAKESDAESESEETPKASETATKGKSGKSQGSQGKSGSKKRKR</sequence>
<evidence type="ECO:0000256" key="7">
    <source>
        <dbReference type="ARBA" id="ARBA00023306"/>
    </source>
</evidence>